<proteinExistence type="predicted"/>
<dbReference type="PANTHER" id="PTHR14445:SF36">
    <property type="entry name" value="FI03272P-RELATED"/>
    <property type="match status" value="1"/>
</dbReference>
<evidence type="ECO:0000313" key="3">
    <source>
        <dbReference type="EMBL" id="CAD6504772.1"/>
    </source>
</evidence>
<comment type="caution">
    <text evidence="3">The sequence shown here is derived from an EMBL/GenBank/DDBJ whole genome shotgun (WGS) entry which is preliminary data.</text>
</comment>
<feature type="region of interest" description="Disordered" evidence="1">
    <location>
        <begin position="1"/>
        <end position="87"/>
    </location>
</feature>
<feature type="region of interest" description="Disordered" evidence="1">
    <location>
        <begin position="1171"/>
        <end position="1218"/>
    </location>
</feature>
<feature type="region of interest" description="Disordered" evidence="1">
    <location>
        <begin position="648"/>
        <end position="698"/>
    </location>
</feature>
<sequence length="1452" mass="156327">MPSQMPSSFAAAAGQGSNRDPKIGGRIDSRVSGDWTKKESRPSTNGTLTLRRSYTNSSNQPSETGDLQTQPPAETTIAQQITHDNPNEYRYTKQNLLDIYRRQQESGPANGGNVSHLYADGWAPGENNGSSNRSAWGKASDVRDCHVPDLCWDSSGDTHPVGLEEMSEQEKALFNGDINSSLKPLIQTSKDPTSAGHKPTFSHGQGPGNFSHSSSTSNRASTRRQLITESAVTGISSPNGSSRFSREDNPHYHGRRIDHKDNFEERSEETRLNIPLNGPSRNNSSANMLGPGSSTWSSSINTTSSPMGAFGNFAISNPASSPVPADKRSTSTRVESRFFQTTSKENIEEPIKPAERSWRPRQRTDTDPFAGDIQSGNQGPTGDNSAQAHQKTHGLDTPARGSSGDFGMSGILGFGDTFHRELNQNTPKAANEQTEPLSPSDTNPFCSPPGPPVEIHHSNDKYNMEDQTQIGISENGQGNFVNMPRGFSGAALEGSDRSQTSSVAGSRILPQLSGLPSLGTIGGMSGWPGVNSSNISDRENRSNFPSAFGNSLFGSIGEIDSGVGLSNMFSSAGTGSNPSPAGRGSKLGTLFPAAMQAQMQNTEIDNSTDHEVRHVNSLGVIARNAFPLPRDNENSIRSNKHVFENLLSQSENTRSTSANLTPEGSHIQSLSSFSNSALPTYQQSQASSDSTTNQQLPNSQQRMMVMPDRMRWVYLDPQAQVQGPFSGLEMHDWYKASFFTPDLSVKKLEDADFEPLGQLIRRIGNSREPFLVPQIGIPHGQPSTQPGAAFTPPASGHGTGPSQTGSVQPPFASSFPSFGTTLTAEQQNNLERRKQEEQYLMARQREFLVQQQVSMKQMQMGGIPSALHHHSSVHNLQSQSNFGNISSPIGMPPQPPLSSGPGFFDGISRPINSNIVPGEFYRDEDLLRLSTRDRHALSNAPPTVGPSQSAHVTTMFGQSEAQNKTPMIEDIDFSARISEFEKFKELREKEESAQIQSTLPISNDPDSNTQILQSKKPYNEPSLLYPEVNSEFQTSESVSITQKSQTTASMKKSPTLTIQPNSPWVNFNVNSSVPFQQPIKNTSPTASSQKCDSNQTEKQTSESTSPSRTPEATISTPSIAPWAKEPGEIPKAFSLRAISEAEEKKAAEAEELANAARRASCEQELKLIAAQQLTAPTPGLPTTSTWGSVTAGNATPTKSVWAKPAAANSQASANKQKTLADIQREEELRKQKLAAASAVQSPISTHGGKRYAELASKTTPSSNPTGGPAWFTVGAGGKVKVPVGPSSSTASSAVRTASSQSQALPVRLNTKPATPTRNSTTPGYNNANNVNVAREELAKWTKATLEKGLNPGINVNDFAVMLSSFPSEPSIIADSIYSQSQTMNGNDFAVEFIRRRNNAEKGIIEPSNSGPGTAFNSSDKSGGWSEVAKKGPPKEEPTSGFKLVPNKKKGKK</sequence>
<feature type="compositionally biased region" description="Basic and acidic residues" evidence="1">
    <location>
        <begin position="258"/>
        <end position="271"/>
    </location>
</feature>
<organism evidence="3 4">
    <name type="scientific">Blumeria graminis f. sp. triticale</name>
    <dbReference type="NCBI Taxonomy" id="1689686"/>
    <lineage>
        <taxon>Eukaryota</taxon>
        <taxon>Fungi</taxon>
        <taxon>Dikarya</taxon>
        <taxon>Ascomycota</taxon>
        <taxon>Pezizomycotina</taxon>
        <taxon>Leotiomycetes</taxon>
        <taxon>Erysiphales</taxon>
        <taxon>Erysiphaceae</taxon>
        <taxon>Blumeria</taxon>
    </lineage>
</organism>
<accession>A0A9W4GGP0</accession>
<feature type="region of interest" description="Disordered" evidence="1">
    <location>
        <begin position="1401"/>
        <end position="1452"/>
    </location>
</feature>
<feature type="compositionally biased region" description="Polar residues" evidence="1">
    <location>
        <begin position="42"/>
        <end position="84"/>
    </location>
</feature>
<feature type="compositionally biased region" description="Low complexity" evidence="1">
    <location>
        <begin position="1205"/>
        <end position="1217"/>
    </location>
</feature>
<feature type="region of interest" description="Disordered" evidence="1">
    <location>
        <begin position="1035"/>
        <end position="1063"/>
    </location>
</feature>
<evidence type="ECO:0000259" key="2">
    <source>
        <dbReference type="PROSITE" id="PS50829"/>
    </source>
</evidence>
<feature type="compositionally biased region" description="Polar residues" evidence="1">
    <location>
        <begin position="1075"/>
        <end position="1098"/>
    </location>
</feature>
<feature type="region of interest" description="Disordered" evidence="1">
    <location>
        <begin position="428"/>
        <end position="458"/>
    </location>
</feature>
<feature type="region of interest" description="Disordered" evidence="1">
    <location>
        <begin position="317"/>
        <end position="408"/>
    </location>
</feature>
<dbReference type="InterPro" id="IPR051640">
    <property type="entry name" value="GRB10-interact_GYF"/>
</dbReference>
<dbReference type="Proteomes" id="UP000683417">
    <property type="component" value="Unassembled WGS sequence"/>
</dbReference>
<feature type="region of interest" description="Disordered" evidence="1">
    <location>
        <begin position="1283"/>
        <end position="1302"/>
    </location>
</feature>
<feature type="compositionally biased region" description="Polar residues" evidence="1">
    <location>
        <begin position="1406"/>
        <end position="1420"/>
    </location>
</feature>
<evidence type="ECO:0000313" key="4">
    <source>
        <dbReference type="Proteomes" id="UP000683417"/>
    </source>
</evidence>
<feature type="compositionally biased region" description="Low complexity" evidence="1">
    <location>
        <begin position="1101"/>
        <end position="1113"/>
    </location>
</feature>
<dbReference type="PROSITE" id="PS50829">
    <property type="entry name" value="GYF"/>
    <property type="match status" value="1"/>
</dbReference>
<feature type="compositionally biased region" description="Polar residues" evidence="1">
    <location>
        <begin position="374"/>
        <end position="389"/>
    </location>
</feature>
<reference evidence="3" key="1">
    <citation type="submission" date="2020-10" db="EMBL/GenBank/DDBJ databases">
        <authorList>
            <person name="Muller C M."/>
        </authorList>
    </citation>
    <scope>NUCLEOTIDE SEQUENCE</scope>
    <source>
        <strain evidence="3">THUN-12</strain>
    </source>
</reference>
<dbReference type="Pfam" id="PF02213">
    <property type="entry name" value="GYF"/>
    <property type="match status" value="1"/>
</dbReference>
<feature type="compositionally biased region" description="Polar residues" evidence="1">
    <location>
        <begin position="428"/>
        <end position="445"/>
    </location>
</feature>
<feature type="compositionally biased region" description="Polar residues" evidence="1">
    <location>
        <begin position="225"/>
        <end position="243"/>
    </location>
</feature>
<gene>
    <name evidence="3" type="ORF">BGTH12_LOCUS6130</name>
</gene>
<feature type="domain" description="GYF" evidence="2">
    <location>
        <begin position="709"/>
        <end position="757"/>
    </location>
</feature>
<dbReference type="SMART" id="SM00444">
    <property type="entry name" value="GYF"/>
    <property type="match status" value="1"/>
</dbReference>
<name>A0A9W4GGP0_BLUGR</name>
<dbReference type="InterPro" id="IPR003169">
    <property type="entry name" value="GYF"/>
</dbReference>
<feature type="compositionally biased region" description="Polar residues" evidence="1">
    <location>
        <begin position="1171"/>
        <end position="1198"/>
    </location>
</feature>
<dbReference type="EMBL" id="CAJHIT010000009">
    <property type="protein sequence ID" value="CAD6504772.1"/>
    <property type="molecule type" value="Genomic_DNA"/>
</dbReference>
<dbReference type="PANTHER" id="PTHR14445">
    <property type="entry name" value="GRB10 INTERACTING GYF PROTEIN"/>
    <property type="match status" value="1"/>
</dbReference>
<feature type="compositionally biased region" description="Basic and acidic residues" evidence="1">
    <location>
        <begin position="1427"/>
        <end position="1437"/>
    </location>
</feature>
<evidence type="ECO:0000256" key="1">
    <source>
        <dbReference type="SAM" id="MobiDB-lite"/>
    </source>
</evidence>
<dbReference type="GO" id="GO:0005829">
    <property type="term" value="C:cytosol"/>
    <property type="evidence" value="ECO:0007669"/>
    <property type="project" value="TreeGrafter"/>
</dbReference>
<feature type="region of interest" description="Disordered" evidence="1">
    <location>
        <begin position="780"/>
        <end position="807"/>
    </location>
</feature>
<feature type="compositionally biased region" description="Low complexity" evidence="1">
    <location>
        <begin position="211"/>
        <end position="224"/>
    </location>
</feature>
<feature type="compositionally biased region" description="Polar residues" evidence="1">
    <location>
        <begin position="993"/>
        <end position="1013"/>
    </location>
</feature>
<feature type="compositionally biased region" description="Basic and acidic residues" evidence="1">
    <location>
        <begin position="19"/>
        <end position="41"/>
    </location>
</feature>
<feature type="compositionally biased region" description="Polar residues" evidence="1">
    <location>
        <begin position="183"/>
        <end position="192"/>
    </location>
</feature>
<feature type="region of interest" description="Disordered" evidence="1">
    <location>
        <begin position="1075"/>
        <end position="1127"/>
    </location>
</feature>
<protein>
    <submittedName>
        <fullName evidence="3">BgTH12-00275</fullName>
    </submittedName>
</protein>
<feature type="region of interest" description="Disordered" evidence="1">
    <location>
        <begin position="989"/>
        <end position="1013"/>
    </location>
</feature>
<feature type="compositionally biased region" description="Basic and acidic residues" evidence="1">
    <location>
        <begin position="345"/>
        <end position="366"/>
    </location>
</feature>
<feature type="region of interest" description="Disordered" evidence="1">
    <location>
        <begin position="183"/>
        <end position="284"/>
    </location>
</feature>